<protein>
    <submittedName>
        <fullName evidence="2">Membrane protein</fullName>
    </submittedName>
</protein>
<organism evidence="2 3">
    <name type="scientific">Arcobacter aquimarinus</name>
    <dbReference type="NCBI Taxonomy" id="1315211"/>
    <lineage>
        <taxon>Bacteria</taxon>
        <taxon>Pseudomonadati</taxon>
        <taxon>Campylobacterota</taxon>
        <taxon>Epsilonproteobacteria</taxon>
        <taxon>Campylobacterales</taxon>
        <taxon>Arcobacteraceae</taxon>
        <taxon>Arcobacter</taxon>
    </lineage>
</organism>
<keyword evidence="1" id="KW-0472">Membrane</keyword>
<evidence type="ECO:0000313" key="3">
    <source>
        <dbReference type="Proteomes" id="UP000502065"/>
    </source>
</evidence>
<dbReference type="AlphaFoldDB" id="A0AAE7E198"/>
<feature type="transmembrane region" description="Helical" evidence="1">
    <location>
        <begin position="83"/>
        <end position="102"/>
    </location>
</feature>
<reference evidence="2 3" key="1">
    <citation type="submission" date="2018-07" db="EMBL/GenBank/DDBJ databases">
        <title>Identification of phenol metabolism pathways in Arcobacter.</title>
        <authorList>
            <person name="Miller W.G."/>
            <person name="Yee E."/>
            <person name="Bono J.L."/>
        </authorList>
    </citation>
    <scope>NUCLEOTIDE SEQUENCE [LARGE SCALE GENOMIC DNA]</scope>
    <source>
        <strain evidence="2 3">W63</strain>
    </source>
</reference>
<accession>A0AAE7E198</accession>
<name>A0AAE7E198_9BACT</name>
<dbReference type="Proteomes" id="UP000502065">
    <property type="component" value="Chromosome"/>
</dbReference>
<keyword evidence="1" id="KW-1133">Transmembrane helix</keyword>
<feature type="transmembrane region" description="Helical" evidence="1">
    <location>
        <begin position="140"/>
        <end position="161"/>
    </location>
</feature>
<evidence type="ECO:0000313" key="2">
    <source>
        <dbReference type="EMBL" id="QKE25899.1"/>
    </source>
</evidence>
<gene>
    <name evidence="2" type="ORF">AAQM_1146</name>
</gene>
<sequence>MDKEEKKKLENEFKQLKRSEYDKAYDKVINFFLVASIVVFLIPTNILSVYPILKSFTQFMAKIFPNITIYAQRSRWSEVTEFYFSYMWIVALITIVLIIMTIPTANEKAEKYFGTGKYKHKGILNHKYLIFVPQLLSFKYFLLITAAILLSLYGIYINYTGSLIDGEISRLKFGEIISTRFGMLFIAVIFQVIIIHGLVVILIRSILNTIHIQKIKKGE</sequence>
<keyword evidence="1" id="KW-0812">Transmembrane</keyword>
<dbReference type="KEGG" id="aaqi:AAQM_1146"/>
<feature type="transmembrane region" description="Helical" evidence="1">
    <location>
        <begin position="181"/>
        <end position="207"/>
    </location>
</feature>
<feature type="transmembrane region" description="Helical" evidence="1">
    <location>
        <begin position="28"/>
        <end position="53"/>
    </location>
</feature>
<evidence type="ECO:0000256" key="1">
    <source>
        <dbReference type="SAM" id="Phobius"/>
    </source>
</evidence>
<proteinExistence type="predicted"/>
<dbReference type="RefSeq" id="WP_129095058.1">
    <property type="nucleotide sequence ID" value="NZ_CBCSAE010000002.1"/>
</dbReference>
<keyword evidence="3" id="KW-1185">Reference proteome</keyword>
<dbReference type="EMBL" id="CP030944">
    <property type="protein sequence ID" value="QKE25899.1"/>
    <property type="molecule type" value="Genomic_DNA"/>
</dbReference>